<gene>
    <name evidence="1" type="ORF">FDG31_10095</name>
</gene>
<accession>A0A6B4JP93</accession>
<proteinExistence type="predicted"/>
<reference evidence="1 2" key="1">
    <citation type="submission" date="2019-04" db="EMBL/GenBank/DDBJ databases">
        <title>Genome sequencing of Clostridium botulinum Groups I-IV and Clostridium butyricum.</title>
        <authorList>
            <person name="Brunt J."/>
            <person name="Van Vliet A.H.M."/>
            <person name="Stringer S.C."/>
            <person name="Carter A.T."/>
            <person name="Peck M.W."/>
        </authorList>
    </citation>
    <scope>NUCLEOTIDE SEQUENCE [LARGE SCALE GENOMIC DNA]</scope>
    <source>
        <strain evidence="1 2">BL81</strain>
    </source>
</reference>
<evidence type="ECO:0000313" key="2">
    <source>
        <dbReference type="Proteomes" id="UP000486903"/>
    </source>
</evidence>
<sequence length="237" mass="27264">MNKKIISSLLTVLLIIGVVPVGVSAEWRQNSDSSWSWMENGYYKYYDGWEQINGKWYYFKIGKMQTGWIKYCNTDWYYLGNDGAMQTGWIKDGGISYYLKDNGVLAKDIVIDGSYFNSNGIVQPKEKQKVLVDDKYVKITYLGVDKVGELYDKAIIEIENKSAEDIRLTIDNITVDGYEIPYVIFGTTIISGEKSIKSIDCNKAFVKTNFENMNGEFVIKLQEDYKTLKTEDFSIKF</sequence>
<dbReference type="Pfam" id="PF19127">
    <property type="entry name" value="Choline_bind_3"/>
    <property type="match status" value="1"/>
</dbReference>
<dbReference type="SUPFAM" id="SSF69360">
    <property type="entry name" value="Cell wall binding repeat"/>
    <property type="match status" value="1"/>
</dbReference>
<evidence type="ECO:0000313" key="1">
    <source>
        <dbReference type="EMBL" id="NFV26515.1"/>
    </source>
</evidence>
<name>A0A6B4JP93_CLOBO</name>
<dbReference type="InterPro" id="IPR018337">
    <property type="entry name" value="Cell_wall/Cho-bd_repeat"/>
</dbReference>
<dbReference type="PROSITE" id="PS51170">
    <property type="entry name" value="CW"/>
    <property type="match status" value="2"/>
</dbReference>
<dbReference type="AlphaFoldDB" id="A0A6B4JP93"/>
<protein>
    <submittedName>
        <fullName evidence="1">Cell wall-binding protein</fullName>
    </submittedName>
</protein>
<dbReference type="RefSeq" id="WP_003374136.1">
    <property type="nucleotide sequence ID" value="NZ_JACBBA010000004.1"/>
</dbReference>
<dbReference type="EMBL" id="SXFB01000006">
    <property type="protein sequence ID" value="NFV26515.1"/>
    <property type="molecule type" value="Genomic_DNA"/>
</dbReference>
<organism evidence="1 2">
    <name type="scientific">Clostridium botulinum</name>
    <dbReference type="NCBI Taxonomy" id="1491"/>
    <lineage>
        <taxon>Bacteria</taxon>
        <taxon>Bacillati</taxon>
        <taxon>Bacillota</taxon>
        <taxon>Clostridia</taxon>
        <taxon>Eubacteriales</taxon>
        <taxon>Clostridiaceae</taxon>
        <taxon>Clostridium</taxon>
    </lineage>
</organism>
<dbReference type="Gene3D" id="2.10.270.10">
    <property type="entry name" value="Cholin Binding"/>
    <property type="match status" value="1"/>
</dbReference>
<dbReference type="Proteomes" id="UP000486903">
    <property type="component" value="Unassembled WGS sequence"/>
</dbReference>
<dbReference type="Pfam" id="PF01473">
    <property type="entry name" value="Choline_bind_1"/>
    <property type="match status" value="1"/>
</dbReference>
<comment type="caution">
    <text evidence="1">The sequence shown here is derived from an EMBL/GenBank/DDBJ whole genome shotgun (WGS) entry which is preliminary data.</text>
</comment>